<dbReference type="EMBL" id="CAAALY010027962">
    <property type="protein sequence ID" value="VEL16316.1"/>
    <property type="molecule type" value="Genomic_DNA"/>
</dbReference>
<evidence type="ECO:0000313" key="2">
    <source>
        <dbReference type="Proteomes" id="UP000784294"/>
    </source>
</evidence>
<organism evidence="1 2">
    <name type="scientific">Protopolystoma xenopodis</name>
    <dbReference type="NCBI Taxonomy" id="117903"/>
    <lineage>
        <taxon>Eukaryota</taxon>
        <taxon>Metazoa</taxon>
        <taxon>Spiralia</taxon>
        <taxon>Lophotrochozoa</taxon>
        <taxon>Platyhelminthes</taxon>
        <taxon>Monogenea</taxon>
        <taxon>Polyopisthocotylea</taxon>
        <taxon>Polystomatidea</taxon>
        <taxon>Polystomatidae</taxon>
        <taxon>Protopolystoma</taxon>
    </lineage>
</organism>
<proteinExistence type="predicted"/>
<evidence type="ECO:0000313" key="1">
    <source>
        <dbReference type="EMBL" id="VEL16316.1"/>
    </source>
</evidence>
<name>A0A3S5CF85_9PLAT</name>
<keyword evidence="2" id="KW-1185">Reference proteome</keyword>
<dbReference type="Proteomes" id="UP000784294">
    <property type="component" value="Unassembled WGS sequence"/>
</dbReference>
<comment type="caution">
    <text evidence="1">The sequence shown here is derived from an EMBL/GenBank/DDBJ whole genome shotgun (WGS) entry which is preliminary data.</text>
</comment>
<gene>
    <name evidence="1" type="ORF">PXEA_LOCUS9756</name>
</gene>
<protein>
    <submittedName>
        <fullName evidence="1">Uncharacterized protein</fullName>
    </submittedName>
</protein>
<dbReference type="AlphaFoldDB" id="A0A3S5CF85"/>
<reference evidence="1" key="1">
    <citation type="submission" date="2018-11" db="EMBL/GenBank/DDBJ databases">
        <authorList>
            <consortium name="Pathogen Informatics"/>
        </authorList>
    </citation>
    <scope>NUCLEOTIDE SEQUENCE</scope>
</reference>
<sequence length="362" mass="39439">MPCNPQNENYVISETESDIFSVGLTKDSSPESFHSEDMDGDPHRRIKISMDRDSNIDAREETDVVTSASACSSSHFQVSDKINIGELSSQLLNDSTSEHYFISAGHADNSFDNNFQSEYQGTVAGIENLSIADLSYSFPIGRSDLYNPQGSVYSSNLSMSVGAPSTWDEASCQLAFKHQSESGYDDAASIRESEQSLQSQTEDSEALELILSTSAHDTFGGGSFGISDFSKILANQMCIGSSDDSRTPPIKQGINKSESMFLICYEEEGQTQANLDKKNGNNSSDCIASLKTDLHIGLRDAEDICLKAESVCCHLDDGTSLTVQKSDSAIRMPSPKIYPKRNARPVISQTTSIYSAPSEWPN</sequence>
<accession>A0A3S5CF85</accession>